<keyword evidence="2" id="KW-1133">Transmembrane helix</keyword>
<dbReference type="InterPro" id="IPR013783">
    <property type="entry name" value="Ig-like_fold"/>
</dbReference>
<dbReference type="InterPro" id="IPR022409">
    <property type="entry name" value="PKD/Chitinase_dom"/>
</dbReference>
<evidence type="ECO:0000256" key="1">
    <source>
        <dbReference type="SAM" id="MobiDB-lite"/>
    </source>
</evidence>
<dbReference type="SUPFAM" id="SSF110296">
    <property type="entry name" value="Oligoxyloglucan reducing end-specific cellobiohydrolase"/>
    <property type="match status" value="1"/>
</dbReference>
<proteinExistence type="predicted"/>
<organism evidence="4 5">
    <name type="scientific">Thiothrix lacustris</name>
    <dbReference type="NCBI Taxonomy" id="525917"/>
    <lineage>
        <taxon>Bacteria</taxon>
        <taxon>Pseudomonadati</taxon>
        <taxon>Pseudomonadota</taxon>
        <taxon>Gammaproteobacteria</taxon>
        <taxon>Thiotrichales</taxon>
        <taxon>Thiotrichaceae</taxon>
        <taxon>Thiothrix</taxon>
    </lineage>
</organism>
<gene>
    <name evidence="4" type="ORF">BWK73_33825</name>
</gene>
<dbReference type="PROSITE" id="PS50093">
    <property type="entry name" value="PKD"/>
    <property type="match status" value="1"/>
</dbReference>
<dbReference type="SMART" id="SM00089">
    <property type="entry name" value="PKD"/>
    <property type="match status" value="1"/>
</dbReference>
<name>A0A1Y1QHA5_9GAMM</name>
<dbReference type="CDD" id="cd00146">
    <property type="entry name" value="PKD"/>
    <property type="match status" value="1"/>
</dbReference>
<dbReference type="SUPFAM" id="SSF49299">
    <property type="entry name" value="PKD domain"/>
    <property type="match status" value="1"/>
</dbReference>
<dbReference type="Proteomes" id="UP000192491">
    <property type="component" value="Unassembled WGS sequence"/>
</dbReference>
<feature type="transmembrane region" description="Helical" evidence="2">
    <location>
        <begin position="1303"/>
        <end position="1322"/>
    </location>
</feature>
<comment type="caution">
    <text evidence="4">The sequence shown here is derived from an EMBL/GenBank/DDBJ whole genome shotgun (WGS) entry which is preliminary data.</text>
</comment>
<dbReference type="InterPro" id="IPR053784">
    <property type="entry name" value="Choice_anch_U_dom"/>
</dbReference>
<dbReference type="SUPFAM" id="SSF55486">
    <property type="entry name" value="Metalloproteases ('zincins'), catalytic domain"/>
    <property type="match status" value="1"/>
</dbReference>
<feature type="compositionally biased region" description="Polar residues" evidence="1">
    <location>
        <begin position="1155"/>
        <end position="1169"/>
    </location>
</feature>
<evidence type="ECO:0000313" key="4">
    <source>
        <dbReference type="EMBL" id="OQX05367.1"/>
    </source>
</evidence>
<dbReference type="InterPro" id="IPR035986">
    <property type="entry name" value="PKD_dom_sf"/>
</dbReference>
<dbReference type="EMBL" id="MTEJ01000293">
    <property type="protein sequence ID" value="OQX05367.1"/>
    <property type="molecule type" value="Genomic_DNA"/>
</dbReference>
<reference evidence="4 5" key="1">
    <citation type="submission" date="2017-01" db="EMBL/GenBank/DDBJ databases">
        <title>Novel large sulfur bacteria in the metagenomes of groundwater-fed chemosynthetic microbial mats in the Lake Huron basin.</title>
        <authorList>
            <person name="Sharrar A.M."/>
            <person name="Flood B.E."/>
            <person name="Bailey J.V."/>
            <person name="Jones D.S."/>
            <person name="Biddanda B."/>
            <person name="Ruberg S.A."/>
            <person name="Marcus D.N."/>
            <person name="Dick G.J."/>
        </authorList>
    </citation>
    <scope>NUCLEOTIDE SEQUENCE [LARGE SCALE GENOMIC DNA]</scope>
    <source>
        <strain evidence="4">A8</strain>
    </source>
</reference>
<accession>A0A1Y1QHA5</accession>
<dbReference type="InterPro" id="IPR000601">
    <property type="entry name" value="PKD_dom"/>
</dbReference>
<feature type="domain" description="PKD" evidence="3">
    <location>
        <begin position="563"/>
        <end position="645"/>
    </location>
</feature>
<keyword evidence="2" id="KW-0472">Membrane</keyword>
<evidence type="ECO:0000259" key="3">
    <source>
        <dbReference type="PROSITE" id="PS50093"/>
    </source>
</evidence>
<keyword evidence="2" id="KW-0812">Transmembrane</keyword>
<evidence type="ECO:0000313" key="5">
    <source>
        <dbReference type="Proteomes" id="UP000192491"/>
    </source>
</evidence>
<dbReference type="Gene3D" id="2.60.40.10">
    <property type="entry name" value="Immunoglobulins"/>
    <property type="match status" value="1"/>
</dbReference>
<feature type="region of interest" description="Disordered" evidence="1">
    <location>
        <begin position="1133"/>
        <end position="1169"/>
    </location>
</feature>
<sequence length="1333" mass="141958">MQLAKARKTVMQSLIRSNPEQALANAVSLKEYAALPDAVKPFVEKPFSERADLLVLPDESGLNPQNKPRFDPNQRSIGEKTFLVFQNHEQAELVRYGNRSGILSKDGIATQGIVLDGVAAIHPAALQLVKQEEADYIKQTFPANARNTRNDALTGETIQGESVIALAGGQVFYFASAVNIERLNLKLAELEQQTGPKTGSQILFQLAELNASVTSNTVSPSLSSQINQLLAVSPSWTTTPKKVYFIRAIFSDKPDIPVTKSRLETVLQETSDNIASMSQGKTRFDYTVNADSAMPTLPNSTAYYYNNGNFRGGEIYDHTIAAFNGLNTGVNLGNYDIIGVYFGISHPSAAGVATVGGSKMWIYDYDSTFVFTHEAGHNYGLLHAHSWNTTDGSVVGSGTTEDYGDIYDTMGANYDSRSTFHPQARDKLGWLETGQWQSVTASGTYRIQRFDHTSASGNRALRISRGGTSGHYWVSHRQNFDSNKVMENGLYLQWQQHNTTDGWLLDTTPNSADGKNDAAIVLGKTYSDATANIHITPIANGGAEPNEWVDVRINMGVIGNTAPVLSGINGSTSVSARQDMTFSANVSDAENDELAYYWDFGDGVINPNLGTVTHKWAVGGTYTVKLTVSDMKGGVASTQITVTVEDPLNVWFSRTSNSTGNLRDIASDGNRLVVVASNGEILTSGDASTWSKTDLGSNVRLYGVFHNNGLWLAVGDDYRWNPDGWVGVIYSSTDAVTWTRRHIDTTVSTTLKSVSYGNGSWVAVGDNGKILSSSDAVTWTPQTSGTTENISSVAHGNSAFTAVTTKGGGGILTSADGVVWTDRSSGVSIGSYWLYYIDYLHDRFVSSGFFAGILYSTNGGIGFQNKQPTSQSAPATAYGRGLFFSAGVNRPQQSNETDINLVSTDGESWTLLTTTSQPNRNAAIFFNNTFITVGDNGSIYQSAPLDTDTLPLPFTFAVKTDVGLSATVISDPVLISDIDTAVVWNMTNGEACVSSTNSCSCDVTGFATSGTVTNGRYVCVSHTASSSYAGSVSSTLTVGGISGSFGSTTIKSDQTITFGSLSNKMLGAADFSVSATASSGLAVTFISQTRSVCTITGSLVRLLATGTCTIRASQAGDATYNSAADVDRSFTVNQNLSSGGGNDSDGDGVVDTSDQQPNNASVTTPQDQQGNTVVLETTYAFQNVAIVPESTLPETGKPDPTSFDFPKGAIEYTVTGIPSGGQIIVTITFADVIPSGSKVYKISSAGYQLFSAPNAIINGNTVTLTLTDGGLGDDDGRINGVIVDPVAIAEPVNNTATGSTGGGGGGSMPLEWLLFLFIAYLLRYREQIKYMKS</sequence>
<dbReference type="NCBIfam" id="NF041766">
    <property type="entry name" value="choice_anch_U"/>
    <property type="match status" value="1"/>
</dbReference>
<protein>
    <recommendedName>
        <fullName evidence="3">PKD domain-containing protein</fullName>
    </recommendedName>
</protein>
<dbReference type="Pfam" id="PF18911">
    <property type="entry name" value="PKD_4"/>
    <property type="match status" value="1"/>
</dbReference>
<evidence type="ECO:0000256" key="2">
    <source>
        <dbReference type="SAM" id="Phobius"/>
    </source>
</evidence>